<protein>
    <submittedName>
        <fullName evidence="1">Uncharacterized protein</fullName>
    </submittedName>
</protein>
<reference evidence="1" key="1">
    <citation type="submission" date="2020-08" db="EMBL/GenBank/DDBJ databases">
        <title>Multicomponent nature underlies the extraordinary mechanical properties of spider dragline silk.</title>
        <authorList>
            <person name="Kono N."/>
            <person name="Nakamura H."/>
            <person name="Mori M."/>
            <person name="Yoshida Y."/>
            <person name="Ohtoshi R."/>
            <person name="Malay A.D."/>
            <person name="Moran D.A.P."/>
            <person name="Tomita M."/>
            <person name="Numata K."/>
            <person name="Arakawa K."/>
        </authorList>
    </citation>
    <scope>NUCLEOTIDE SEQUENCE</scope>
</reference>
<sequence length="83" mass="8416">MQQKKTMTAMVCSTRRVTACVPASECACALSLCAPLASVSASLCLLCPVLSSAPILPSASFAFPALPAPLPLYSDSGKGLNQG</sequence>
<keyword evidence="2" id="KW-1185">Reference proteome</keyword>
<dbReference type="Proteomes" id="UP000887013">
    <property type="component" value="Unassembled WGS sequence"/>
</dbReference>
<proteinExistence type="predicted"/>
<gene>
    <name evidence="1" type="ORF">NPIL_180251</name>
</gene>
<comment type="caution">
    <text evidence="1">The sequence shown here is derived from an EMBL/GenBank/DDBJ whole genome shotgun (WGS) entry which is preliminary data.</text>
</comment>
<accession>A0A8X6QLK6</accession>
<evidence type="ECO:0000313" key="1">
    <source>
        <dbReference type="EMBL" id="GFU31850.1"/>
    </source>
</evidence>
<evidence type="ECO:0000313" key="2">
    <source>
        <dbReference type="Proteomes" id="UP000887013"/>
    </source>
</evidence>
<dbReference type="EMBL" id="BMAW01033791">
    <property type="protein sequence ID" value="GFU31850.1"/>
    <property type="molecule type" value="Genomic_DNA"/>
</dbReference>
<dbReference type="AlphaFoldDB" id="A0A8X6QLK6"/>
<organism evidence="1 2">
    <name type="scientific">Nephila pilipes</name>
    <name type="common">Giant wood spider</name>
    <name type="synonym">Nephila maculata</name>
    <dbReference type="NCBI Taxonomy" id="299642"/>
    <lineage>
        <taxon>Eukaryota</taxon>
        <taxon>Metazoa</taxon>
        <taxon>Ecdysozoa</taxon>
        <taxon>Arthropoda</taxon>
        <taxon>Chelicerata</taxon>
        <taxon>Arachnida</taxon>
        <taxon>Araneae</taxon>
        <taxon>Araneomorphae</taxon>
        <taxon>Entelegynae</taxon>
        <taxon>Araneoidea</taxon>
        <taxon>Nephilidae</taxon>
        <taxon>Nephila</taxon>
    </lineage>
</organism>
<name>A0A8X6QLK6_NEPPI</name>